<organism evidence="1 2">
    <name type="scientific">Haloarcula phage HCTV-11</name>
    <dbReference type="NCBI Taxonomy" id="2877978"/>
    <lineage>
        <taxon>Viruses</taxon>
        <taxon>Duplodnaviria</taxon>
        <taxon>Heunggongvirae</taxon>
        <taxon>Uroviricota</taxon>
        <taxon>Caudoviricetes</taxon>
        <taxon>Thumleimavirales</taxon>
        <taxon>Hafunaviridae</taxon>
        <taxon>Haloferacalesvirus</taxon>
        <taxon>Haloferacalesvirus hv5</taxon>
    </lineage>
</organism>
<protein>
    <submittedName>
        <fullName evidence="1">Uncharacterized protein</fullName>
    </submittedName>
</protein>
<evidence type="ECO:0000313" key="2">
    <source>
        <dbReference type="Proteomes" id="UP000827823"/>
    </source>
</evidence>
<gene>
    <name evidence="1" type="ORF">HCTV-11_gp88</name>
</gene>
<dbReference type="EMBL" id="MZ334504">
    <property type="protein sequence ID" value="UBF20645.1"/>
    <property type="molecule type" value="Genomic_DNA"/>
</dbReference>
<name>A0AAE8XUR6_9CAUD</name>
<reference evidence="1" key="1">
    <citation type="submission" date="2021-05" db="EMBL/GenBank/DDBJ databases">
        <title>Diversity, taxonomy and evolution of archaeal viruses of the class Caudoviricetes.</title>
        <authorList>
            <person name="Liu Y."/>
            <person name="Demina T.A."/>
            <person name="Roux S."/>
            <person name="Aiewsakun P."/>
            <person name="Kazlauskas D."/>
            <person name="Simmonds P."/>
            <person name="Prangishvili D."/>
            <person name="Oksanen H.M."/>
            <person name="Krupovic M."/>
        </authorList>
    </citation>
    <scope>NUCLEOTIDE SEQUENCE</scope>
    <source>
        <strain evidence="1">HCTV-11/20</strain>
    </source>
</reference>
<proteinExistence type="predicted"/>
<evidence type="ECO:0000313" key="1">
    <source>
        <dbReference type="EMBL" id="UBF20645.1"/>
    </source>
</evidence>
<sequence>MKEQEINPVLLASVCQPDWLLPTHPFPTYWMDSEESMNPMETAS</sequence>
<accession>A0AAE8XUR6</accession>
<dbReference type="Proteomes" id="UP000827823">
    <property type="component" value="Segment"/>
</dbReference>